<evidence type="ECO:0000313" key="2">
    <source>
        <dbReference type="Proteomes" id="UP001196413"/>
    </source>
</evidence>
<dbReference type="EMBL" id="JAHQIW010004424">
    <property type="protein sequence ID" value="KAJ1362360.1"/>
    <property type="molecule type" value="Genomic_DNA"/>
</dbReference>
<proteinExistence type="predicted"/>
<dbReference type="AlphaFoldDB" id="A0AAD5MPG8"/>
<dbReference type="Proteomes" id="UP001196413">
    <property type="component" value="Unassembled WGS sequence"/>
</dbReference>
<sequence length="163" mass="17471">MAKFFFSGLNWTEGSISLSCDVNGVEPTGCVAASGVLIPVGELRPVNGYNLFCERNSNGLPNIRVLDNQSKIPVPGNSGVTICKDSNGMRKRGSKWVEDSLQYVCGETVAGSSVECKKNANGNVTMNCKNIRDGKGQGHVIMIIVAVPSSLLMQGLEDWIAYQ</sequence>
<name>A0AAD5MPG8_PARTN</name>
<evidence type="ECO:0000313" key="1">
    <source>
        <dbReference type="EMBL" id="KAJ1362360.1"/>
    </source>
</evidence>
<comment type="caution">
    <text evidence="1">The sequence shown here is derived from an EMBL/GenBank/DDBJ whole genome shotgun (WGS) entry which is preliminary data.</text>
</comment>
<accession>A0AAD5MPG8</accession>
<reference evidence="1" key="1">
    <citation type="submission" date="2021-06" db="EMBL/GenBank/DDBJ databases">
        <title>Parelaphostrongylus tenuis whole genome reference sequence.</title>
        <authorList>
            <person name="Garwood T.J."/>
            <person name="Larsen P.A."/>
            <person name="Fountain-Jones N.M."/>
            <person name="Garbe J.R."/>
            <person name="Macchietto M.G."/>
            <person name="Kania S.A."/>
            <person name="Gerhold R.W."/>
            <person name="Richards J.E."/>
            <person name="Wolf T.M."/>
        </authorList>
    </citation>
    <scope>NUCLEOTIDE SEQUENCE</scope>
    <source>
        <strain evidence="1">MNPRO001-30</strain>
        <tissue evidence="1">Meninges</tissue>
    </source>
</reference>
<organism evidence="1 2">
    <name type="scientific">Parelaphostrongylus tenuis</name>
    <name type="common">Meningeal worm</name>
    <dbReference type="NCBI Taxonomy" id="148309"/>
    <lineage>
        <taxon>Eukaryota</taxon>
        <taxon>Metazoa</taxon>
        <taxon>Ecdysozoa</taxon>
        <taxon>Nematoda</taxon>
        <taxon>Chromadorea</taxon>
        <taxon>Rhabditida</taxon>
        <taxon>Rhabditina</taxon>
        <taxon>Rhabditomorpha</taxon>
        <taxon>Strongyloidea</taxon>
        <taxon>Metastrongylidae</taxon>
        <taxon>Parelaphostrongylus</taxon>
    </lineage>
</organism>
<gene>
    <name evidence="1" type="ORF">KIN20_021886</name>
</gene>
<keyword evidence="2" id="KW-1185">Reference proteome</keyword>
<protein>
    <submittedName>
        <fullName evidence="1">Uncharacterized protein</fullName>
    </submittedName>
</protein>